<protein>
    <submittedName>
        <fullName evidence="1">Uncharacterized protein</fullName>
    </submittedName>
</protein>
<name>H1VEN7_COLHI</name>
<dbReference type="AlphaFoldDB" id="H1VEN7"/>
<dbReference type="Proteomes" id="UP000007174">
    <property type="component" value="Unassembled WGS sequence"/>
</dbReference>
<accession>H1VEN7</accession>
<gene>
    <name evidence="1" type="ORF">CH063_09720</name>
</gene>
<dbReference type="HOGENOM" id="CLU_2746875_0_0_1"/>
<sequence length="71" mass="8170">MLSYIHCPYARSRSIVPQRSGIVADEWHDNSSFTCLVDDVLKVLPINTTPVLEVCVFVFWLEQNDWSSVEI</sequence>
<organism evidence="1 2">
    <name type="scientific">Colletotrichum higginsianum (strain IMI 349063)</name>
    <name type="common">Crucifer anthracnose fungus</name>
    <dbReference type="NCBI Taxonomy" id="759273"/>
    <lineage>
        <taxon>Eukaryota</taxon>
        <taxon>Fungi</taxon>
        <taxon>Dikarya</taxon>
        <taxon>Ascomycota</taxon>
        <taxon>Pezizomycotina</taxon>
        <taxon>Sordariomycetes</taxon>
        <taxon>Hypocreomycetidae</taxon>
        <taxon>Glomerellales</taxon>
        <taxon>Glomerellaceae</taxon>
        <taxon>Colletotrichum</taxon>
        <taxon>Colletotrichum destructivum species complex</taxon>
    </lineage>
</organism>
<evidence type="ECO:0000313" key="2">
    <source>
        <dbReference type="Proteomes" id="UP000007174"/>
    </source>
</evidence>
<feature type="non-terminal residue" evidence="1">
    <location>
        <position position="71"/>
    </location>
</feature>
<reference evidence="2" key="1">
    <citation type="journal article" date="2012" name="Nat. Genet.">
        <title>Lifestyle transitions in plant pathogenic Colletotrichum fungi deciphered by genome and transcriptome analyses.</title>
        <authorList>
            <person name="O'Connell R.J."/>
            <person name="Thon M.R."/>
            <person name="Hacquard S."/>
            <person name="Amyotte S.G."/>
            <person name="Kleemann J."/>
            <person name="Torres M.F."/>
            <person name="Damm U."/>
            <person name="Buiate E.A."/>
            <person name="Epstein L."/>
            <person name="Alkan N."/>
            <person name="Altmueller J."/>
            <person name="Alvarado-Balderrama L."/>
            <person name="Bauser C.A."/>
            <person name="Becker C."/>
            <person name="Birren B.W."/>
            <person name="Chen Z."/>
            <person name="Choi J."/>
            <person name="Crouch J.A."/>
            <person name="Duvick J.P."/>
            <person name="Farman M.A."/>
            <person name="Gan P."/>
            <person name="Heiman D."/>
            <person name="Henrissat B."/>
            <person name="Howard R.J."/>
            <person name="Kabbage M."/>
            <person name="Koch C."/>
            <person name="Kracher B."/>
            <person name="Kubo Y."/>
            <person name="Law A.D."/>
            <person name="Lebrun M.-H."/>
            <person name="Lee Y.-H."/>
            <person name="Miyara I."/>
            <person name="Moore N."/>
            <person name="Neumann U."/>
            <person name="Nordstroem K."/>
            <person name="Panaccione D.G."/>
            <person name="Panstruga R."/>
            <person name="Place M."/>
            <person name="Proctor R.H."/>
            <person name="Prusky D."/>
            <person name="Rech G."/>
            <person name="Reinhardt R."/>
            <person name="Rollins J.A."/>
            <person name="Rounsley S."/>
            <person name="Schardl C.L."/>
            <person name="Schwartz D.C."/>
            <person name="Shenoy N."/>
            <person name="Shirasu K."/>
            <person name="Sikhakolli U.R."/>
            <person name="Stueber K."/>
            <person name="Sukno S.A."/>
            <person name="Sweigard J.A."/>
            <person name="Takano Y."/>
            <person name="Takahara H."/>
            <person name="Trail F."/>
            <person name="van der Does H.C."/>
            <person name="Voll L.M."/>
            <person name="Will I."/>
            <person name="Young S."/>
            <person name="Zeng Q."/>
            <person name="Zhang J."/>
            <person name="Zhou S."/>
            <person name="Dickman M.B."/>
            <person name="Schulze-Lefert P."/>
            <person name="Ver Loren van Themaat E."/>
            <person name="Ma L.-J."/>
            <person name="Vaillancourt L.J."/>
        </authorList>
    </citation>
    <scope>NUCLEOTIDE SEQUENCE [LARGE SCALE GENOMIC DNA]</scope>
    <source>
        <strain evidence="2">IMI 349063</strain>
    </source>
</reference>
<evidence type="ECO:0000313" key="1">
    <source>
        <dbReference type="EMBL" id="CCF38690.1"/>
    </source>
</evidence>
<dbReference type="EMBL" id="CACQ02003103">
    <property type="protein sequence ID" value="CCF38690.1"/>
    <property type="molecule type" value="Genomic_DNA"/>
</dbReference>
<proteinExistence type="predicted"/>